<comment type="caution">
    <text evidence="2">The sequence shown here is derived from an EMBL/GenBank/DDBJ whole genome shotgun (WGS) entry which is preliminary data.</text>
</comment>
<proteinExistence type="predicted"/>
<reference evidence="2" key="1">
    <citation type="submission" date="2023-06" db="EMBL/GenBank/DDBJ databases">
        <title>Genome-scale phylogeny and comparative genomics of the fungal order Sordariales.</title>
        <authorList>
            <consortium name="Lawrence Berkeley National Laboratory"/>
            <person name="Hensen N."/>
            <person name="Bonometti L."/>
            <person name="Westerberg I."/>
            <person name="Brannstrom I.O."/>
            <person name="Guillou S."/>
            <person name="Cros-Aarteil S."/>
            <person name="Calhoun S."/>
            <person name="Haridas S."/>
            <person name="Kuo A."/>
            <person name="Mondo S."/>
            <person name="Pangilinan J."/>
            <person name="Riley R."/>
            <person name="Labutti K."/>
            <person name="Andreopoulos B."/>
            <person name="Lipzen A."/>
            <person name="Chen C."/>
            <person name="Yanf M."/>
            <person name="Daum C."/>
            <person name="Ng V."/>
            <person name="Clum A."/>
            <person name="Steindorff A."/>
            <person name="Ohm R."/>
            <person name="Martin F."/>
            <person name="Silar P."/>
            <person name="Natvig D."/>
            <person name="Lalanne C."/>
            <person name="Gautier V."/>
            <person name="Ament-Velasquez S.L."/>
            <person name="Kruys A."/>
            <person name="Hutchinson M.I."/>
            <person name="Powell A.J."/>
            <person name="Barry K."/>
            <person name="Miller A.N."/>
            <person name="Grigoriev I.V."/>
            <person name="Debuchy R."/>
            <person name="Gladieux P."/>
            <person name="Thoren M.H."/>
            <person name="Johannesson H."/>
        </authorList>
    </citation>
    <scope>NUCLEOTIDE SEQUENCE</scope>
    <source>
        <strain evidence="2">CBS 540.89</strain>
    </source>
</reference>
<keyword evidence="1" id="KW-0812">Transmembrane</keyword>
<evidence type="ECO:0000313" key="3">
    <source>
        <dbReference type="Proteomes" id="UP001172159"/>
    </source>
</evidence>
<sequence>MPAAECCCGLTVPKTAGLARQLLQGERREGGSFIYNCNYIGDVHFLYCYIVLLYYYYTVYCLRKVVNKVITIYINAFKLTIISLTTLQFKDFIDKYTLIKLGNKGTSIYNIL</sequence>
<evidence type="ECO:0000313" key="2">
    <source>
        <dbReference type="EMBL" id="KAK0736227.1"/>
    </source>
</evidence>
<name>A0AA40BL44_9PEZI</name>
<evidence type="ECO:0000256" key="1">
    <source>
        <dbReference type="SAM" id="Phobius"/>
    </source>
</evidence>
<keyword evidence="3" id="KW-1185">Reference proteome</keyword>
<protein>
    <submittedName>
        <fullName evidence="2">Uncharacterized protein</fullName>
    </submittedName>
</protein>
<feature type="transmembrane region" description="Helical" evidence="1">
    <location>
        <begin position="69"/>
        <end position="89"/>
    </location>
</feature>
<keyword evidence="1" id="KW-0472">Membrane</keyword>
<feature type="transmembrane region" description="Helical" evidence="1">
    <location>
        <begin position="33"/>
        <end position="57"/>
    </location>
</feature>
<keyword evidence="1" id="KW-1133">Transmembrane helix</keyword>
<dbReference type="EMBL" id="JAUKTV010000006">
    <property type="protein sequence ID" value="KAK0736227.1"/>
    <property type="molecule type" value="Genomic_DNA"/>
</dbReference>
<dbReference type="Proteomes" id="UP001172159">
    <property type="component" value="Unassembled WGS sequence"/>
</dbReference>
<organism evidence="2 3">
    <name type="scientific">Apiosordaria backusii</name>
    <dbReference type="NCBI Taxonomy" id="314023"/>
    <lineage>
        <taxon>Eukaryota</taxon>
        <taxon>Fungi</taxon>
        <taxon>Dikarya</taxon>
        <taxon>Ascomycota</taxon>
        <taxon>Pezizomycotina</taxon>
        <taxon>Sordariomycetes</taxon>
        <taxon>Sordariomycetidae</taxon>
        <taxon>Sordariales</taxon>
        <taxon>Lasiosphaeriaceae</taxon>
        <taxon>Apiosordaria</taxon>
    </lineage>
</organism>
<dbReference type="AlphaFoldDB" id="A0AA40BL44"/>
<accession>A0AA40BL44</accession>
<gene>
    <name evidence="2" type="ORF">B0T21DRAFT_348310</name>
</gene>